<proteinExistence type="predicted"/>
<gene>
    <name evidence="1" type="ORF">LOK49_LG13G00334</name>
</gene>
<evidence type="ECO:0000313" key="1">
    <source>
        <dbReference type="EMBL" id="KAI7988519.1"/>
    </source>
</evidence>
<dbReference type="EMBL" id="CM045771">
    <property type="protein sequence ID" value="KAI7988519.1"/>
    <property type="molecule type" value="Genomic_DNA"/>
</dbReference>
<protein>
    <submittedName>
        <fullName evidence="1">Uncharacterized protein</fullName>
    </submittedName>
</protein>
<name>A0ACC0FJK0_9ERIC</name>
<organism evidence="1 2">
    <name type="scientific">Camellia lanceoleosa</name>
    <dbReference type="NCBI Taxonomy" id="1840588"/>
    <lineage>
        <taxon>Eukaryota</taxon>
        <taxon>Viridiplantae</taxon>
        <taxon>Streptophyta</taxon>
        <taxon>Embryophyta</taxon>
        <taxon>Tracheophyta</taxon>
        <taxon>Spermatophyta</taxon>
        <taxon>Magnoliopsida</taxon>
        <taxon>eudicotyledons</taxon>
        <taxon>Gunneridae</taxon>
        <taxon>Pentapetalae</taxon>
        <taxon>asterids</taxon>
        <taxon>Ericales</taxon>
        <taxon>Theaceae</taxon>
        <taxon>Camellia</taxon>
    </lineage>
</organism>
<reference evidence="1 2" key="1">
    <citation type="journal article" date="2022" name="Plant J.">
        <title>Chromosome-level genome of Camellia lanceoleosa provides a valuable resource for understanding genome evolution and self-incompatibility.</title>
        <authorList>
            <person name="Gong W."/>
            <person name="Xiao S."/>
            <person name="Wang L."/>
            <person name="Liao Z."/>
            <person name="Chang Y."/>
            <person name="Mo W."/>
            <person name="Hu G."/>
            <person name="Li W."/>
            <person name="Zhao G."/>
            <person name="Zhu H."/>
            <person name="Hu X."/>
            <person name="Ji K."/>
            <person name="Xiang X."/>
            <person name="Song Q."/>
            <person name="Yuan D."/>
            <person name="Jin S."/>
            <person name="Zhang L."/>
        </authorList>
    </citation>
    <scope>NUCLEOTIDE SEQUENCE [LARGE SCALE GENOMIC DNA]</scope>
    <source>
        <strain evidence="1">SQ_2022a</strain>
    </source>
</reference>
<keyword evidence="2" id="KW-1185">Reference proteome</keyword>
<accession>A0ACC0FJK0</accession>
<dbReference type="Proteomes" id="UP001060215">
    <property type="component" value="Chromosome 14"/>
</dbReference>
<sequence length="347" mass="38639">MPSGENKCYDSNDCGSISSCDEKERLGKSKRNAVGHRQEHCGRTPTTNPVKSTEALDSTNAHRRVENSASAETMESGSDETRYGPWMLVARKPKRPNQGKKPITNQPNLEKNRFGPLQNAKEGPFKYKHSEPKHKAKMAQTQPSTSKPNTVFTATENQPDSSCMDRDMLLTSDVDTIPEVQITTVNALSPSENPAVKSNKVDTEMKRNKADASDHPTSTSTTSSELVNFHNSLTFPNHNQPANEPNSNLTQQHHSHLSPVQSNLKERPPDTSIRHGSNRTDPPSHEIQQCEFVHRARDRSNSPSRRIMVGRTSKDEYRAKMDMPLRLHSTPGETCINEVHSGGLQES</sequence>
<comment type="caution">
    <text evidence="1">The sequence shown here is derived from an EMBL/GenBank/DDBJ whole genome shotgun (WGS) entry which is preliminary data.</text>
</comment>
<evidence type="ECO:0000313" key="2">
    <source>
        <dbReference type="Proteomes" id="UP001060215"/>
    </source>
</evidence>